<dbReference type="SFLD" id="SFLDG00002">
    <property type="entry name" value="C1.7:_P-type_atpase_like"/>
    <property type="match status" value="1"/>
</dbReference>
<dbReference type="InterPro" id="IPR059000">
    <property type="entry name" value="ATPase_P-type_domA"/>
</dbReference>
<keyword evidence="5" id="KW-0067">ATP-binding</keyword>
<dbReference type="PANTHER" id="PTHR43294:SF21">
    <property type="entry name" value="CATION TRANSPORTING ATPASE"/>
    <property type="match status" value="1"/>
</dbReference>
<evidence type="ECO:0000313" key="11">
    <source>
        <dbReference type="EMBL" id="KAA8895848.1"/>
    </source>
</evidence>
<dbReference type="InParanoid" id="A0A5J5EMB9"/>
<dbReference type="GO" id="GO:0005524">
    <property type="term" value="F:ATP binding"/>
    <property type="evidence" value="ECO:0007669"/>
    <property type="project" value="UniProtKB-KW"/>
</dbReference>
<keyword evidence="4" id="KW-0547">Nucleotide-binding</keyword>
<dbReference type="SUPFAM" id="SSF81653">
    <property type="entry name" value="Calcium ATPase, transduction domain A"/>
    <property type="match status" value="1"/>
</dbReference>
<evidence type="ECO:0000256" key="6">
    <source>
        <dbReference type="ARBA" id="ARBA00022967"/>
    </source>
</evidence>
<dbReference type="InterPro" id="IPR036412">
    <property type="entry name" value="HAD-like_sf"/>
</dbReference>
<feature type="transmembrane region" description="Helical" evidence="9">
    <location>
        <begin position="906"/>
        <end position="934"/>
    </location>
</feature>
<dbReference type="Gene3D" id="3.40.50.1000">
    <property type="entry name" value="HAD superfamily/HAD-like"/>
    <property type="match status" value="1"/>
</dbReference>
<feature type="transmembrane region" description="Helical" evidence="9">
    <location>
        <begin position="337"/>
        <end position="363"/>
    </location>
</feature>
<dbReference type="InterPro" id="IPR044492">
    <property type="entry name" value="P_typ_ATPase_HD_dom"/>
</dbReference>
<dbReference type="GO" id="GO:0016887">
    <property type="term" value="F:ATP hydrolysis activity"/>
    <property type="evidence" value="ECO:0007669"/>
    <property type="project" value="InterPro"/>
</dbReference>
<dbReference type="Gene3D" id="1.20.1110.10">
    <property type="entry name" value="Calcium-transporting ATPase, transmembrane domain"/>
    <property type="match status" value="1"/>
</dbReference>
<proteinExistence type="predicted"/>
<evidence type="ECO:0000256" key="5">
    <source>
        <dbReference type="ARBA" id="ARBA00022840"/>
    </source>
</evidence>
<evidence type="ECO:0000256" key="7">
    <source>
        <dbReference type="ARBA" id="ARBA00022989"/>
    </source>
</evidence>
<feature type="transmembrane region" description="Helical" evidence="9">
    <location>
        <begin position="1040"/>
        <end position="1056"/>
    </location>
</feature>
<evidence type="ECO:0000256" key="9">
    <source>
        <dbReference type="SAM" id="Phobius"/>
    </source>
</evidence>
<dbReference type="SUPFAM" id="SSF81665">
    <property type="entry name" value="Calcium ATPase, transmembrane domain M"/>
    <property type="match status" value="1"/>
</dbReference>
<keyword evidence="6" id="KW-1278">Translocase</keyword>
<keyword evidence="2" id="KW-1003">Cell membrane</keyword>
<evidence type="ECO:0000256" key="8">
    <source>
        <dbReference type="ARBA" id="ARBA00023136"/>
    </source>
</evidence>
<dbReference type="PRINTS" id="PR00119">
    <property type="entry name" value="CATATPASE"/>
</dbReference>
<dbReference type="Proteomes" id="UP000326924">
    <property type="component" value="Unassembled WGS sequence"/>
</dbReference>
<feature type="domain" description="Cation-transporting P-type ATPase N-terminal" evidence="10">
    <location>
        <begin position="94"/>
        <end position="167"/>
    </location>
</feature>
<dbReference type="Gene3D" id="3.40.1110.10">
    <property type="entry name" value="Calcium-transporting ATPase, cytoplasmic domain N"/>
    <property type="match status" value="1"/>
</dbReference>
<dbReference type="EMBL" id="VXIS01000240">
    <property type="protein sequence ID" value="KAA8895848.1"/>
    <property type="molecule type" value="Genomic_DNA"/>
</dbReference>
<dbReference type="GO" id="GO:0030007">
    <property type="term" value="P:intracellular potassium ion homeostasis"/>
    <property type="evidence" value="ECO:0007669"/>
    <property type="project" value="TreeGrafter"/>
</dbReference>
<evidence type="ECO:0000256" key="2">
    <source>
        <dbReference type="ARBA" id="ARBA00022475"/>
    </source>
</evidence>
<dbReference type="SMART" id="SM00831">
    <property type="entry name" value="Cation_ATPase_N"/>
    <property type="match status" value="1"/>
</dbReference>
<dbReference type="GO" id="GO:0005391">
    <property type="term" value="F:P-type sodium:potassium-exchanging transporter activity"/>
    <property type="evidence" value="ECO:0007669"/>
    <property type="project" value="TreeGrafter"/>
</dbReference>
<dbReference type="Pfam" id="PF00122">
    <property type="entry name" value="E1-E2_ATPase"/>
    <property type="match status" value="1"/>
</dbReference>
<evidence type="ECO:0000256" key="1">
    <source>
        <dbReference type="ARBA" id="ARBA00004651"/>
    </source>
</evidence>
<dbReference type="PROSITE" id="PS00154">
    <property type="entry name" value="ATPASE_E1_E2"/>
    <property type="match status" value="1"/>
</dbReference>
<dbReference type="SFLD" id="SFLDF00027">
    <property type="entry name" value="p-type_atpase"/>
    <property type="match status" value="1"/>
</dbReference>
<dbReference type="PRINTS" id="PR00121">
    <property type="entry name" value="NAKATPASE"/>
</dbReference>
<keyword evidence="3 9" id="KW-0812">Transmembrane</keyword>
<dbReference type="GO" id="GO:1990573">
    <property type="term" value="P:potassium ion import across plasma membrane"/>
    <property type="evidence" value="ECO:0007669"/>
    <property type="project" value="TreeGrafter"/>
</dbReference>
<dbReference type="NCBIfam" id="TIGR01494">
    <property type="entry name" value="ATPase_P-type"/>
    <property type="match status" value="2"/>
</dbReference>
<dbReference type="OrthoDB" id="158672at2759"/>
<feature type="transmembrane region" description="Helical" evidence="9">
    <location>
        <begin position="375"/>
        <end position="402"/>
    </location>
</feature>
<comment type="subcellular location">
    <subcellularLocation>
        <location evidence="1">Cell membrane</location>
        <topology evidence="1">Multi-pass membrane protein</topology>
    </subcellularLocation>
</comment>
<dbReference type="InterPro" id="IPR023214">
    <property type="entry name" value="HAD_sf"/>
</dbReference>
<keyword evidence="7 9" id="KW-1133">Transmembrane helix</keyword>
<feature type="transmembrane region" description="Helical" evidence="9">
    <location>
        <begin position="178"/>
        <end position="197"/>
    </location>
</feature>
<dbReference type="Pfam" id="PF00690">
    <property type="entry name" value="Cation_ATPase_N"/>
    <property type="match status" value="1"/>
</dbReference>
<dbReference type="Gene3D" id="2.70.150.10">
    <property type="entry name" value="Calcium-transporting ATPase, cytoplasmic transduction domain A"/>
    <property type="match status" value="1"/>
</dbReference>
<dbReference type="GO" id="GO:1902600">
    <property type="term" value="P:proton transmembrane transport"/>
    <property type="evidence" value="ECO:0007669"/>
    <property type="project" value="TreeGrafter"/>
</dbReference>
<dbReference type="InterPro" id="IPR006068">
    <property type="entry name" value="ATPase_P-typ_cation-transptr_C"/>
</dbReference>
<dbReference type="GO" id="GO:0036376">
    <property type="term" value="P:sodium ion export across plasma membrane"/>
    <property type="evidence" value="ECO:0007669"/>
    <property type="project" value="TreeGrafter"/>
</dbReference>
<dbReference type="InterPro" id="IPR008250">
    <property type="entry name" value="ATPase_P-typ_transduc_dom_A_sf"/>
</dbReference>
<accession>A0A5J5EMB9</accession>
<feature type="transmembrane region" description="Helical" evidence="9">
    <location>
        <begin position="1007"/>
        <end position="1028"/>
    </location>
</feature>
<dbReference type="GO" id="GO:0005886">
    <property type="term" value="C:plasma membrane"/>
    <property type="evidence" value="ECO:0007669"/>
    <property type="project" value="UniProtKB-SubCell"/>
</dbReference>
<feature type="transmembrane region" description="Helical" evidence="9">
    <location>
        <begin position="836"/>
        <end position="860"/>
    </location>
</feature>
<evidence type="ECO:0000256" key="3">
    <source>
        <dbReference type="ARBA" id="ARBA00022692"/>
    </source>
</evidence>
<evidence type="ECO:0000259" key="10">
    <source>
        <dbReference type="SMART" id="SM00831"/>
    </source>
</evidence>
<dbReference type="SUPFAM" id="SSF56784">
    <property type="entry name" value="HAD-like"/>
    <property type="match status" value="1"/>
</dbReference>
<feature type="transmembrane region" description="Helical" evidence="9">
    <location>
        <begin position="969"/>
        <end position="986"/>
    </location>
</feature>
<dbReference type="Pfam" id="PF13246">
    <property type="entry name" value="Cation_ATPase"/>
    <property type="match status" value="1"/>
</dbReference>
<reference evidence="11 12" key="1">
    <citation type="submission" date="2019-09" db="EMBL/GenBank/DDBJ databases">
        <title>Draft genome of the ectomycorrhizal ascomycete Sphaerosporella brunnea.</title>
        <authorList>
            <consortium name="DOE Joint Genome Institute"/>
            <person name="Benucci G.M."/>
            <person name="Marozzi G."/>
            <person name="Antonielli L."/>
            <person name="Sanchez S."/>
            <person name="Marco P."/>
            <person name="Wang X."/>
            <person name="Falini L.B."/>
            <person name="Barry K."/>
            <person name="Haridas S."/>
            <person name="Lipzen A."/>
            <person name="Labutti K."/>
            <person name="Grigoriev I.V."/>
            <person name="Murat C."/>
            <person name="Martin F."/>
            <person name="Albertini E."/>
            <person name="Donnini D."/>
            <person name="Bonito G."/>
        </authorList>
    </citation>
    <scope>NUCLEOTIDE SEQUENCE [LARGE SCALE GENOMIC DNA]</scope>
    <source>
        <strain evidence="11 12">Sb_GMNB300</strain>
    </source>
</reference>
<dbReference type="Pfam" id="PF00689">
    <property type="entry name" value="Cation_ATPase_C"/>
    <property type="match status" value="1"/>
</dbReference>
<keyword evidence="12" id="KW-1185">Reference proteome</keyword>
<evidence type="ECO:0000256" key="4">
    <source>
        <dbReference type="ARBA" id="ARBA00022741"/>
    </source>
</evidence>
<organism evidence="11 12">
    <name type="scientific">Sphaerosporella brunnea</name>
    <dbReference type="NCBI Taxonomy" id="1250544"/>
    <lineage>
        <taxon>Eukaryota</taxon>
        <taxon>Fungi</taxon>
        <taxon>Dikarya</taxon>
        <taxon>Ascomycota</taxon>
        <taxon>Pezizomycotina</taxon>
        <taxon>Pezizomycetes</taxon>
        <taxon>Pezizales</taxon>
        <taxon>Pyronemataceae</taxon>
        <taxon>Sphaerosporella</taxon>
    </lineage>
</organism>
<dbReference type="GO" id="GO:0006883">
    <property type="term" value="P:intracellular sodium ion homeostasis"/>
    <property type="evidence" value="ECO:0007669"/>
    <property type="project" value="TreeGrafter"/>
</dbReference>
<dbReference type="InterPro" id="IPR018303">
    <property type="entry name" value="ATPase_P-typ_P_site"/>
</dbReference>
<dbReference type="InterPro" id="IPR050510">
    <property type="entry name" value="Cation_transp_ATPase_P-type"/>
</dbReference>
<dbReference type="InterPro" id="IPR023299">
    <property type="entry name" value="ATPase_P-typ_cyto_dom_N"/>
</dbReference>
<name>A0A5J5EMB9_9PEZI</name>
<feature type="transmembrane region" description="Helical" evidence="9">
    <location>
        <begin position="143"/>
        <end position="166"/>
    </location>
</feature>
<evidence type="ECO:0000313" key="12">
    <source>
        <dbReference type="Proteomes" id="UP000326924"/>
    </source>
</evidence>
<dbReference type="PANTHER" id="PTHR43294">
    <property type="entry name" value="SODIUM/POTASSIUM-TRANSPORTING ATPASE SUBUNIT ALPHA"/>
    <property type="match status" value="1"/>
</dbReference>
<gene>
    <name evidence="11" type="ORF">FN846DRAFT_312552</name>
</gene>
<dbReference type="InterPro" id="IPR001757">
    <property type="entry name" value="P_typ_ATPase"/>
</dbReference>
<keyword evidence="8 9" id="KW-0472">Membrane</keyword>
<dbReference type="SFLD" id="SFLDS00003">
    <property type="entry name" value="Haloacid_Dehalogenase"/>
    <property type="match status" value="1"/>
</dbReference>
<comment type="caution">
    <text evidence="11">The sequence shown here is derived from an EMBL/GenBank/DDBJ whole genome shotgun (WGS) entry which is preliminary data.</text>
</comment>
<dbReference type="SUPFAM" id="SSF81660">
    <property type="entry name" value="Metal cation-transporting ATPase, ATP-binding domain N"/>
    <property type="match status" value="1"/>
</dbReference>
<sequence>MADQTTEIKDSGRIQFQDLESNAARHGFPLQRQTTDMSIRTMSSVRSRAVTIGAQVAVEYRAISVKLDSESQKEPELKQKSHADELADELKELQWHSLSLPEVYERLQTSSTTGLSSSKVPELLKTHGANIPTPPPSRLAHKIFMYFFGGFGSLLLIGGILVLIAYKPLGNPPAPANAALGIVLLIVFVIQAGFNAWQDYSSSKVMNSIMSMLPDTCLVLRDGQQTQISSTQLVPGDILFVRLGDKIAADLRMLEVSMDLKFDRSVLTGESKPSPATVDSTDNNYLETRCIALQGTHCVSGSGIGVVCDTGDGTVFGRLAKLSSRPKKGLTPLQREILRFVFVICGLVFIVVTLVIILWAAWLRRSYPQWINVPLLIVDCVSVAVAFIPEGLPIALATCLTITAHSMRKNNILCKSLATVETLGSVSLLCSDKTGTLTKNKMFVTDFCIGHVKHTVPHSGAPTAAMLELQAVAGLCNAGEFDATTLHLPLELQKIMGDATDQSILRFAQSMSPVAELREKWKRVYEVPFNSKNKFMLSLFEEISKQDDESGEYVLMMKGAPDILLPRCGSVLLPDGSQAALSTGWRDHLQKTQIQWAMEGKRVLLLASKRIPKSRFPSAPNTAEFADQINATSVAGDLRLTGLVGIVDPPRDEIPGVIATLRGAGLRVFMVTGDFRLTAQSIGRECGIVTVPPDQVEDFASLDRNYKMEGKPGAKYIRDDNFEGAIVLEGSELMTLNDAQWDQLAHYKEIVFARTTPEQKLRIVKEFQKRDEVVAMTGDGVNDAPSLKEADVGIALASGSDVAIEAADMVLMGSFEGIVGAVRSGRTVFDNLRKTIAYLLPAGTFSELWPILINVCFGLPQILSSFLMIVICCFTDCVAAMTLAYEKPEADTLTRKPRNNRTEHLVDAKLIFHAYFCIGVIECVCSMAMSFWYMQRQGLPFSALWLHYGNVDPKYSPEFVTKITNQGSSVYFVTLVVMQFFNLMATRTRRLSIFQQPPIGVKYSRNLYLFPAIVFAIVIVFVFCYIPFFQKLISSTPVDVEHWFLPAAFGLGLLLFDEGRKYMVRRWPNGFLGRIAW</sequence>
<dbReference type="InterPro" id="IPR004014">
    <property type="entry name" value="ATPase_P-typ_cation-transptr_N"/>
</dbReference>
<dbReference type="InterPro" id="IPR023298">
    <property type="entry name" value="ATPase_P-typ_TM_dom_sf"/>
</dbReference>
<protein>
    <recommendedName>
        <fullName evidence="10">Cation-transporting P-type ATPase N-terminal domain-containing protein</fullName>
    </recommendedName>
</protein>
<dbReference type="AlphaFoldDB" id="A0A5J5EMB9"/>
<feature type="transmembrane region" description="Helical" evidence="9">
    <location>
        <begin position="866"/>
        <end position="885"/>
    </location>
</feature>